<sequence length="86" mass="9576">MSDTPTRHKPAWGIDYAIVFATAGSDDSGTGPEAQIRRLEAFNQVSFPELRLQNVIRFELEMASLTGQGIPHPEVFAISEILKFWA</sequence>
<proteinExistence type="predicted"/>
<accession>A0A7C8K3M1</accession>
<dbReference type="EMBL" id="WIQZ01000009">
    <property type="protein sequence ID" value="KAF3143339.1"/>
    <property type="molecule type" value="Genomic_DNA"/>
</dbReference>
<evidence type="ECO:0000313" key="2">
    <source>
        <dbReference type="Proteomes" id="UP000480548"/>
    </source>
</evidence>
<name>A0A7C8K3M1_ORBOL</name>
<protein>
    <submittedName>
        <fullName evidence="1">Uncharacterized protein</fullName>
    </submittedName>
</protein>
<reference evidence="1 2" key="1">
    <citation type="submission" date="2019-06" db="EMBL/GenBank/DDBJ databases">
        <authorList>
            <person name="Palmer J.M."/>
        </authorList>
    </citation>
    <scope>NUCLEOTIDE SEQUENCE [LARGE SCALE GENOMIC DNA]</scope>
    <source>
        <strain evidence="1 2">TWF703</strain>
    </source>
</reference>
<comment type="caution">
    <text evidence="1">The sequence shown here is derived from an EMBL/GenBank/DDBJ whole genome shotgun (WGS) entry which is preliminary data.</text>
</comment>
<dbReference type="AlphaFoldDB" id="A0A7C8K3M1"/>
<evidence type="ECO:0000313" key="1">
    <source>
        <dbReference type="EMBL" id="KAF3143339.1"/>
    </source>
</evidence>
<gene>
    <name evidence="1" type="ORF">TWF703_010751</name>
</gene>
<dbReference type="Proteomes" id="UP000480548">
    <property type="component" value="Unassembled WGS sequence"/>
</dbReference>
<organism evidence="1 2">
    <name type="scientific">Orbilia oligospora</name>
    <name type="common">Nematode-trapping fungus</name>
    <name type="synonym">Arthrobotrys oligospora</name>
    <dbReference type="NCBI Taxonomy" id="2813651"/>
    <lineage>
        <taxon>Eukaryota</taxon>
        <taxon>Fungi</taxon>
        <taxon>Dikarya</taxon>
        <taxon>Ascomycota</taxon>
        <taxon>Pezizomycotina</taxon>
        <taxon>Orbiliomycetes</taxon>
        <taxon>Orbiliales</taxon>
        <taxon>Orbiliaceae</taxon>
        <taxon>Orbilia</taxon>
    </lineage>
</organism>